<dbReference type="InterPro" id="IPR050471">
    <property type="entry name" value="AB_hydrolase"/>
</dbReference>
<accession>A0A831XEX7</accession>
<sequence>MPFVETADNVTIHYEEEGAGFPLVLVHGWAMAGKVWGFQRPLAERFRLITVDLRGHGKSSTAPGYAFADFAADLALLFDRLALDRAALVGWSLGAQVALEAAPLLGDRIAALVFVSGTPRFTAADGWPHGLPATEARGLGLRLKRAYDATLGDFFRRMFAKGELTPEQYQRIVREIVIPRPLPDPGAVQASLATLAGGDHRRVLSSIAAPTLVIHGDRDAICPPGAGRHLADTIPGARFLHLAGVGHAPFLSRPELFNGAVGRFLAEVTGRD</sequence>
<evidence type="ECO:0000259" key="1">
    <source>
        <dbReference type="Pfam" id="PF00561"/>
    </source>
</evidence>
<dbReference type="Pfam" id="PF00561">
    <property type="entry name" value="Abhydrolase_1"/>
    <property type="match status" value="1"/>
</dbReference>
<name>A0A831XEX7_GEOME</name>
<dbReference type="InterPro" id="IPR000073">
    <property type="entry name" value="AB_hydrolase_1"/>
</dbReference>
<dbReference type="GO" id="GO:0016787">
    <property type="term" value="F:hydrolase activity"/>
    <property type="evidence" value="ECO:0007669"/>
    <property type="project" value="UniProtKB-KW"/>
</dbReference>
<dbReference type="Gene3D" id="3.40.50.1820">
    <property type="entry name" value="alpha/beta hydrolase"/>
    <property type="match status" value="1"/>
</dbReference>
<reference evidence="2" key="1">
    <citation type="journal article" date="2020" name="mSystems">
        <title>Genome- and Community-Level Interaction Insights into Carbon Utilization and Element Cycling Functions of Hydrothermarchaeota in Hydrothermal Sediment.</title>
        <authorList>
            <person name="Zhou Z."/>
            <person name="Liu Y."/>
            <person name="Xu W."/>
            <person name="Pan J."/>
            <person name="Luo Z.H."/>
            <person name="Li M."/>
        </authorList>
    </citation>
    <scope>NUCLEOTIDE SEQUENCE [LARGE SCALE GENOMIC DNA]</scope>
    <source>
        <strain evidence="2">SpSt-349</strain>
    </source>
</reference>
<organism evidence="2">
    <name type="scientific">Geobacter metallireducens</name>
    <dbReference type="NCBI Taxonomy" id="28232"/>
    <lineage>
        <taxon>Bacteria</taxon>
        <taxon>Pseudomonadati</taxon>
        <taxon>Thermodesulfobacteriota</taxon>
        <taxon>Desulfuromonadia</taxon>
        <taxon>Geobacterales</taxon>
        <taxon>Geobacteraceae</taxon>
        <taxon>Geobacter</taxon>
    </lineage>
</organism>
<dbReference type="PANTHER" id="PTHR43433">
    <property type="entry name" value="HYDROLASE, ALPHA/BETA FOLD FAMILY PROTEIN"/>
    <property type="match status" value="1"/>
</dbReference>
<protein>
    <submittedName>
        <fullName evidence="2">Alpha/beta fold hydrolase</fullName>
    </submittedName>
</protein>
<evidence type="ECO:0000313" key="2">
    <source>
        <dbReference type="EMBL" id="HEN41695.1"/>
    </source>
</evidence>
<feature type="domain" description="AB hydrolase-1" evidence="1">
    <location>
        <begin position="22"/>
        <end position="254"/>
    </location>
</feature>
<proteinExistence type="predicted"/>
<keyword evidence="2" id="KW-0378">Hydrolase</keyword>
<dbReference type="InterPro" id="IPR029058">
    <property type="entry name" value="AB_hydrolase_fold"/>
</dbReference>
<dbReference type="PANTHER" id="PTHR43433:SF4">
    <property type="entry name" value="NON-HEME CHLOROPEROXIDASE-RELATED"/>
    <property type="match status" value="1"/>
</dbReference>
<dbReference type="PRINTS" id="PR00111">
    <property type="entry name" value="ABHYDROLASE"/>
</dbReference>
<dbReference type="EMBL" id="DSOV01000016">
    <property type="protein sequence ID" value="HEN41695.1"/>
    <property type="molecule type" value="Genomic_DNA"/>
</dbReference>
<dbReference type="SUPFAM" id="SSF53474">
    <property type="entry name" value="alpha/beta-Hydrolases"/>
    <property type="match status" value="1"/>
</dbReference>
<dbReference type="AlphaFoldDB" id="A0A831XEX7"/>
<gene>
    <name evidence="2" type="ORF">ENQ87_04840</name>
</gene>
<comment type="caution">
    <text evidence="2">The sequence shown here is derived from an EMBL/GenBank/DDBJ whole genome shotgun (WGS) entry which is preliminary data.</text>
</comment>